<proteinExistence type="predicted"/>
<evidence type="ECO:0008006" key="4">
    <source>
        <dbReference type="Google" id="ProtNLM"/>
    </source>
</evidence>
<dbReference type="InParanoid" id="A0A4W3HIH2"/>
<feature type="compositionally biased region" description="Acidic residues" evidence="1">
    <location>
        <begin position="311"/>
        <end position="322"/>
    </location>
</feature>
<dbReference type="GeneTree" id="ENSGT00940000167059"/>
<feature type="compositionally biased region" description="Basic residues" evidence="1">
    <location>
        <begin position="151"/>
        <end position="180"/>
    </location>
</feature>
<reference evidence="3" key="2">
    <citation type="journal article" date="2007" name="PLoS Biol.">
        <title>Survey sequencing and comparative analysis of the elephant shark (Callorhinchus milii) genome.</title>
        <authorList>
            <person name="Venkatesh B."/>
            <person name="Kirkness E.F."/>
            <person name="Loh Y.H."/>
            <person name="Halpern A.L."/>
            <person name="Lee A.P."/>
            <person name="Johnson J."/>
            <person name="Dandona N."/>
            <person name="Viswanathan L.D."/>
            <person name="Tay A."/>
            <person name="Venter J.C."/>
            <person name="Strausberg R.L."/>
            <person name="Brenner S."/>
        </authorList>
    </citation>
    <scope>NUCLEOTIDE SEQUENCE [LARGE SCALE GENOMIC DNA]</scope>
</reference>
<feature type="compositionally biased region" description="Basic residues" evidence="1">
    <location>
        <begin position="210"/>
        <end position="231"/>
    </location>
</feature>
<dbReference type="PANTHER" id="PTHR46940">
    <property type="entry name" value="NKAP DOMAIN-CONTAINING 1"/>
    <property type="match status" value="1"/>
</dbReference>
<gene>
    <name evidence="2" type="primary">nkapd1</name>
</gene>
<dbReference type="Ensembl" id="ENSCMIT00000015195.1">
    <property type="protein sequence ID" value="ENSCMIP00000014882.1"/>
    <property type="gene ID" value="ENSCMIG00000007304.1"/>
</dbReference>
<dbReference type="PANTHER" id="PTHR46940:SF1">
    <property type="entry name" value="NKAP DOMAIN CONTAINING 1"/>
    <property type="match status" value="1"/>
</dbReference>
<evidence type="ECO:0000313" key="2">
    <source>
        <dbReference type="Ensembl" id="ENSCMIP00000014882.1"/>
    </source>
</evidence>
<organism evidence="2 3">
    <name type="scientific">Callorhinchus milii</name>
    <name type="common">Ghost shark</name>
    <dbReference type="NCBI Taxonomy" id="7868"/>
    <lineage>
        <taxon>Eukaryota</taxon>
        <taxon>Metazoa</taxon>
        <taxon>Chordata</taxon>
        <taxon>Craniata</taxon>
        <taxon>Vertebrata</taxon>
        <taxon>Chondrichthyes</taxon>
        <taxon>Holocephali</taxon>
        <taxon>Chimaeriformes</taxon>
        <taxon>Callorhinchidae</taxon>
        <taxon>Callorhinchus</taxon>
    </lineage>
</organism>
<evidence type="ECO:0000313" key="3">
    <source>
        <dbReference type="Proteomes" id="UP000314986"/>
    </source>
</evidence>
<sequence length="322" mass="37415">MWVSAMARIIMGKLLLRNVIRHRDAHNKIQEESEMWKIREKEKQINDEGGFQQKRRKSVEGLPGGRMRCDGYSAEEAERRVDAALMSLEDERESRYWTKKLYDFEANDPNRWGHSGYKELYPEEFQSDGAQQGSSQENSTKHSGISSSKGNSRKRKRSSKSGKKKRKKKSHKKVRRKRRAGSSESSSETDSSEEEEEEEWGKAEKDVNSRGKKRAKRKHRKKTSKKPKKKQSPSSTSASENDSSDSSDCDTSSKDESDCRDDGEKGRERRRQRRMRRRRKKDSRNPPNEAAVREEGHERKKRKDWKAADDVTSDESGEDDLN</sequence>
<feature type="compositionally biased region" description="Low complexity" evidence="1">
    <location>
        <begin position="141"/>
        <end position="150"/>
    </location>
</feature>
<feature type="compositionally biased region" description="Acidic residues" evidence="1">
    <location>
        <begin position="190"/>
        <end position="199"/>
    </location>
</feature>
<accession>A0A4W3HIH2</accession>
<reference evidence="3" key="1">
    <citation type="journal article" date="2006" name="Science">
        <title>Ancient noncoding elements conserved in the human genome.</title>
        <authorList>
            <person name="Venkatesh B."/>
            <person name="Kirkness E.F."/>
            <person name="Loh Y.H."/>
            <person name="Halpern A.L."/>
            <person name="Lee A.P."/>
            <person name="Johnson J."/>
            <person name="Dandona N."/>
            <person name="Viswanathan L.D."/>
            <person name="Tay A."/>
            <person name="Venter J.C."/>
            <person name="Strausberg R.L."/>
            <person name="Brenner S."/>
        </authorList>
    </citation>
    <scope>NUCLEOTIDE SEQUENCE [LARGE SCALE GENOMIC DNA]</scope>
</reference>
<dbReference type="OMA" id="SQRADWK"/>
<name>A0A4W3HIH2_CALMI</name>
<reference evidence="3" key="3">
    <citation type="journal article" date="2014" name="Nature">
        <title>Elephant shark genome provides unique insights into gnathostome evolution.</title>
        <authorList>
            <consortium name="International Elephant Shark Genome Sequencing Consortium"/>
            <person name="Venkatesh B."/>
            <person name="Lee A.P."/>
            <person name="Ravi V."/>
            <person name="Maurya A.K."/>
            <person name="Lian M.M."/>
            <person name="Swann J.B."/>
            <person name="Ohta Y."/>
            <person name="Flajnik M.F."/>
            <person name="Sutoh Y."/>
            <person name="Kasahara M."/>
            <person name="Hoon S."/>
            <person name="Gangu V."/>
            <person name="Roy S.W."/>
            <person name="Irimia M."/>
            <person name="Korzh V."/>
            <person name="Kondrychyn I."/>
            <person name="Lim Z.W."/>
            <person name="Tay B.H."/>
            <person name="Tohari S."/>
            <person name="Kong K.W."/>
            <person name="Ho S."/>
            <person name="Lorente-Galdos B."/>
            <person name="Quilez J."/>
            <person name="Marques-Bonet T."/>
            <person name="Raney B.J."/>
            <person name="Ingham P.W."/>
            <person name="Tay A."/>
            <person name="Hillier L.W."/>
            <person name="Minx P."/>
            <person name="Boehm T."/>
            <person name="Wilson R.K."/>
            <person name="Brenner S."/>
            <person name="Warren W.C."/>
        </authorList>
    </citation>
    <scope>NUCLEOTIDE SEQUENCE [LARGE SCALE GENOMIC DNA]</scope>
</reference>
<feature type="compositionally biased region" description="Basic and acidic residues" evidence="1">
    <location>
        <begin position="251"/>
        <end position="267"/>
    </location>
</feature>
<reference evidence="2" key="4">
    <citation type="submission" date="2025-08" db="UniProtKB">
        <authorList>
            <consortium name="Ensembl"/>
        </authorList>
    </citation>
    <scope>IDENTIFICATION</scope>
</reference>
<evidence type="ECO:0000256" key="1">
    <source>
        <dbReference type="SAM" id="MobiDB-lite"/>
    </source>
</evidence>
<feature type="compositionally biased region" description="Basic and acidic residues" evidence="1">
    <location>
        <begin position="200"/>
        <end position="209"/>
    </location>
</feature>
<dbReference type="InterPro" id="IPR043407">
    <property type="entry name" value="Nkap_D1"/>
</dbReference>
<keyword evidence="3" id="KW-1185">Reference proteome</keyword>
<feature type="compositionally biased region" description="Low complexity" evidence="1">
    <location>
        <begin position="232"/>
        <end position="241"/>
    </location>
</feature>
<dbReference type="Proteomes" id="UP000314986">
    <property type="component" value="Unassembled WGS sequence"/>
</dbReference>
<feature type="compositionally biased region" description="Basic residues" evidence="1">
    <location>
        <begin position="268"/>
        <end position="282"/>
    </location>
</feature>
<reference evidence="2" key="5">
    <citation type="submission" date="2025-09" db="UniProtKB">
        <authorList>
            <consortium name="Ensembl"/>
        </authorList>
    </citation>
    <scope>IDENTIFICATION</scope>
</reference>
<dbReference type="Pfam" id="PF15692">
    <property type="entry name" value="NKAP"/>
    <property type="match status" value="1"/>
</dbReference>
<feature type="region of interest" description="Disordered" evidence="1">
    <location>
        <begin position="126"/>
        <end position="322"/>
    </location>
</feature>
<feature type="compositionally biased region" description="Polar residues" evidence="1">
    <location>
        <begin position="128"/>
        <end position="138"/>
    </location>
</feature>
<dbReference type="AlphaFoldDB" id="A0A4W3HIH2"/>
<protein>
    <recommendedName>
        <fullName evidence="4">NKAP domain containing 1</fullName>
    </recommendedName>
</protein>